<dbReference type="PROSITE" id="PS50977">
    <property type="entry name" value="HTH_TETR_2"/>
    <property type="match status" value="1"/>
</dbReference>
<dbReference type="PANTHER" id="PTHR47506:SF7">
    <property type="entry name" value="TRANSCRIPTIONAL REGULATORY PROTEIN"/>
    <property type="match status" value="1"/>
</dbReference>
<keyword evidence="2 4" id="KW-0238">DNA-binding</keyword>
<keyword evidence="3" id="KW-0804">Transcription</keyword>
<evidence type="ECO:0000259" key="5">
    <source>
        <dbReference type="PROSITE" id="PS50977"/>
    </source>
</evidence>
<dbReference type="Proteomes" id="UP000027341">
    <property type="component" value="Unassembled WGS sequence"/>
</dbReference>
<dbReference type="RefSeq" id="WP_162174189.1">
    <property type="nucleotide sequence ID" value="NZ_AP020335.1"/>
</dbReference>
<dbReference type="SUPFAM" id="SSF48498">
    <property type="entry name" value="Tetracyclin repressor-like, C-terminal domain"/>
    <property type="match status" value="1"/>
</dbReference>
<dbReference type="InterPro" id="IPR036271">
    <property type="entry name" value="Tet_transcr_reg_TetR-rel_C_sf"/>
</dbReference>
<dbReference type="GO" id="GO:0003677">
    <property type="term" value="F:DNA binding"/>
    <property type="evidence" value="ECO:0007669"/>
    <property type="project" value="UniProtKB-UniRule"/>
</dbReference>
<organism evidence="6 7">
    <name type="scientific">Hydrogenovibrio marinus</name>
    <dbReference type="NCBI Taxonomy" id="28885"/>
    <lineage>
        <taxon>Bacteria</taxon>
        <taxon>Pseudomonadati</taxon>
        <taxon>Pseudomonadota</taxon>
        <taxon>Gammaproteobacteria</taxon>
        <taxon>Thiotrichales</taxon>
        <taxon>Piscirickettsiaceae</taxon>
        <taxon>Hydrogenovibrio</taxon>
    </lineage>
</organism>
<evidence type="ECO:0000256" key="2">
    <source>
        <dbReference type="ARBA" id="ARBA00023125"/>
    </source>
</evidence>
<gene>
    <name evidence="6" type="ORF">EI16_07785</name>
</gene>
<keyword evidence="7" id="KW-1185">Reference proteome</keyword>
<evidence type="ECO:0000313" key="6">
    <source>
        <dbReference type="EMBL" id="KDN96178.1"/>
    </source>
</evidence>
<name>A0A066ZQY1_HYDMR</name>
<dbReference type="Gene3D" id="1.10.357.10">
    <property type="entry name" value="Tetracycline Repressor, domain 2"/>
    <property type="match status" value="1"/>
</dbReference>
<sequence>MKTKKGEKEKLRSVILEKAIAYLKKHGQGGSGTEHIMKYMGLTRGALYSHFHSKADLFAQAVCYDLAKLEDSLLMRFQRDGDDAIKKIIEDHLSESSLYNVETSCAFTSLSTDMQRSDEEYRSQYEKYMDRIYALFARALKDQFPNDTEFQSHEKALNLYSGLVGTLTMARTMSDPKKAKEILESGKKFLISQFMKN</sequence>
<feature type="domain" description="HTH tetR-type" evidence="5">
    <location>
        <begin position="9"/>
        <end position="69"/>
    </location>
</feature>
<keyword evidence="1" id="KW-0805">Transcription regulation</keyword>
<evidence type="ECO:0000256" key="3">
    <source>
        <dbReference type="ARBA" id="ARBA00023163"/>
    </source>
</evidence>
<dbReference type="EMBL" id="JMIU01000001">
    <property type="protein sequence ID" value="KDN96178.1"/>
    <property type="molecule type" value="Genomic_DNA"/>
</dbReference>
<accession>A0A066ZQY1</accession>
<dbReference type="STRING" id="28885.EI16_07785"/>
<dbReference type="PRINTS" id="PR00455">
    <property type="entry name" value="HTHTETR"/>
</dbReference>
<evidence type="ECO:0000313" key="7">
    <source>
        <dbReference type="Proteomes" id="UP000027341"/>
    </source>
</evidence>
<dbReference type="InterPro" id="IPR001647">
    <property type="entry name" value="HTH_TetR"/>
</dbReference>
<feature type="DNA-binding region" description="H-T-H motif" evidence="4">
    <location>
        <begin position="32"/>
        <end position="51"/>
    </location>
</feature>
<dbReference type="Pfam" id="PF00440">
    <property type="entry name" value="TetR_N"/>
    <property type="match status" value="1"/>
</dbReference>
<evidence type="ECO:0000256" key="4">
    <source>
        <dbReference type="PROSITE-ProRule" id="PRU00335"/>
    </source>
</evidence>
<dbReference type="SUPFAM" id="SSF46689">
    <property type="entry name" value="Homeodomain-like"/>
    <property type="match status" value="1"/>
</dbReference>
<proteinExistence type="predicted"/>
<protein>
    <recommendedName>
        <fullName evidence="5">HTH tetR-type domain-containing protein</fullName>
    </recommendedName>
</protein>
<evidence type="ECO:0000256" key="1">
    <source>
        <dbReference type="ARBA" id="ARBA00023015"/>
    </source>
</evidence>
<dbReference type="AlphaFoldDB" id="A0A066ZQY1"/>
<dbReference type="InterPro" id="IPR009057">
    <property type="entry name" value="Homeodomain-like_sf"/>
</dbReference>
<comment type="caution">
    <text evidence="6">The sequence shown here is derived from an EMBL/GenBank/DDBJ whole genome shotgun (WGS) entry which is preliminary data.</text>
</comment>
<reference evidence="6 7" key="1">
    <citation type="submission" date="2014-04" db="EMBL/GenBank/DDBJ databases">
        <title>Draft genome sequence of Hydrogenovibrio marinus MH-110, a model organism for aerobic H2 metabolism.</title>
        <authorList>
            <person name="Cha H.J."/>
            <person name="Jo B.H."/>
            <person name="Hwang B.H."/>
        </authorList>
    </citation>
    <scope>NUCLEOTIDE SEQUENCE [LARGE SCALE GENOMIC DNA]</scope>
    <source>
        <strain evidence="6 7">MH-110</strain>
    </source>
</reference>
<dbReference type="PANTHER" id="PTHR47506">
    <property type="entry name" value="TRANSCRIPTIONAL REGULATORY PROTEIN"/>
    <property type="match status" value="1"/>
</dbReference>
<dbReference type="Gene3D" id="1.10.10.60">
    <property type="entry name" value="Homeodomain-like"/>
    <property type="match status" value="1"/>
</dbReference>